<feature type="region of interest" description="Disordered" evidence="1">
    <location>
        <begin position="59"/>
        <end position="91"/>
    </location>
</feature>
<feature type="compositionally biased region" description="Basic and acidic residues" evidence="1">
    <location>
        <begin position="65"/>
        <end position="82"/>
    </location>
</feature>
<evidence type="ECO:0000256" key="1">
    <source>
        <dbReference type="SAM" id="MobiDB-lite"/>
    </source>
</evidence>
<protein>
    <submittedName>
        <fullName evidence="2">Uncharacterized protein</fullName>
    </submittedName>
</protein>
<accession>A0A401RYX1</accession>
<evidence type="ECO:0000313" key="3">
    <source>
        <dbReference type="Proteomes" id="UP000287033"/>
    </source>
</evidence>
<dbReference type="AlphaFoldDB" id="A0A401RYX1"/>
<proteinExistence type="predicted"/>
<reference evidence="2 3" key="1">
    <citation type="journal article" date="2018" name="Nat. Ecol. Evol.">
        <title>Shark genomes provide insights into elasmobranch evolution and the origin of vertebrates.</title>
        <authorList>
            <person name="Hara Y"/>
            <person name="Yamaguchi K"/>
            <person name="Onimaru K"/>
            <person name="Kadota M"/>
            <person name="Koyanagi M"/>
            <person name="Keeley SD"/>
            <person name="Tatsumi K"/>
            <person name="Tanaka K"/>
            <person name="Motone F"/>
            <person name="Kageyama Y"/>
            <person name="Nozu R"/>
            <person name="Adachi N"/>
            <person name="Nishimura O"/>
            <person name="Nakagawa R"/>
            <person name="Tanegashima C"/>
            <person name="Kiyatake I"/>
            <person name="Matsumoto R"/>
            <person name="Murakumo K"/>
            <person name="Nishida K"/>
            <person name="Terakita A"/>
            <person name="Kuratani S"/>
            <person name="Sato K"/>
            <person name="Hyodo S Kuraku.S."/>
        </authorList>
    </citation>
    <scope>NUCLEOTIDE SEQUENCE [LARGE SCALE GENOMIC DNA]</scope>
</reference>
<dbReference type="Proteomes" id="UP000287033">
    <property type="component" value="Unassembled WGS sequence"/>
</dbReference>
<sequence>MAKSYTFDINIRDEMEGLIKSHRPKDKSEKSTQKREQEAEILKLFRIEGEELRRAYQAPVAARSGAREQSKQPLKTEARQEETSIYPDLKI</sequence>
<organism evidence="2 3">
    <name type="scientific">Chiloscyllium punctatum</name>
    <name type="common">Brownbanded bambooshark</name>
    <name type="synonym">Hemiscyllium punctatum</name>
    <dbReference type="NCBI Taxonomy" id="137246"/>
    <lineage>
        <taxon>Eukaryota</taxon>
        <taxon>Metazoa</taxon>
        <taxon>Chordata</taxon>
        <taxon>Craniata</taxon>
        <taxon>Vertebrata</taxon>
        <taxon>Chondrichthyes</taxon>
        <taxon>Elasmobranchii</taxon>
        <taxon>Galeomorphii</taxon>
        <taxon>Galeoidea</taxon>
        <taxon>Orectolobiformes</taxon>
        <taxon>Hemiscylliidae</taxon>
        <taxon>Chiloscyllium</taxon>
    </lineage>
</organism>
<gene>
    <name evidence="2" type="ORF">chiPu_0001745</name>
</gene>
<feature type="region of interest" description="Disordered" evidence="1">
    <location>
        <begin position="15"/>
        <end position="36"/>
    </location>
</feature>
<dbReference type="EMBL" id="BEZZ01000027">
    <property type="protein sequence ID" value="GCC23351.1"/>
    <property type="molecule type" value="Genomic_DNA"/>
</dbReference>
<name>A0A401RYX1_CHIPU</name>
<dbReference type="OrthoDB" id="10665984at2759"/>
<comment type="caution">
    <text evidence="2">The sequence shown here is derived from an EMBL/GenBank/DDBJ whole genome shotgun (WGS) entry which is preliminary data.</text>
</comment>
<keyword evidence="3" id="KW-1185">Reference proteome</keyword>
<evidence type="ECO:0000313" key="2">
    <source>
        <dbReference type="EMBL" id="GCC23351.1"/>
    </source>
</evidence>
<feature type="compositionally biased region" description="Basic and acidic residues" evidence="1">
    <location>
        <begin position="26"/>
        <end position="36"/>
    </location>
</feature>